<comment type="caution">
    <text evidence="1">The sequence shown here is derived from an EMBL/GenBank/DDBJ whole genome shotgun (WGS) entry which is preliminary data.</text>
</comment>
<dbReference type="OrthoDB" id="4198058at2"/>
<keyword evidence="2" id="KW-1185">Reference proteome</keyword>
<protein>
    <submittedName>
        <fullName evidence="1">Uncharacterized protein</fullName>
    </submittedName>
</protein>
<dbReference type="Proteomes" id="UP000252586">
    <property type="component" value="Unassembled WGS sequence"/>
</dbReference>
<evidence type="ECO:0000313" key="2">
    <source>
        <dbReference type="Proteomes" id="UP000252586"/>
    </source>
</evidence>
<name>A0A366CW57_9NOCA</name>
<accession>A0A366CW57</accession>
<proteinExistence type="predicted"/>
<dbReference type="RefSeq" id="WP_067507977.1">
    <property type="nucleotide sequence ID" value="NZ_QNRE01000025.1"/>
</dbReference>
<organism evidence="1 2">
    <name type="scientific">Nocardia puris</name>
    <dbReference type="NCBI Taxonomy" id="208602"/>
    <lineage>
        <taxon>Bacteria</taxon>
        <taxon>Bacillati</taxon>
        <taxon>Actinomycetota</taxon>
        <taxon>Actinomycetes</taxon>
        <taxon>Mycobacteriales</taxon>
        <taxon>Nocardiaceae</taxon>
        <taxon>Nocardia</taxon>
    </lineage>
</organism>
<evidence type="ECO:0000313" key="1">
    <source>
        <dbReference type="EMBL" id="RBO82072.1"/>
    </source>
</evidence>
<dbReference type="AlphaFoldDB" id="A0A366CW57"/>
<sequence>MAPLVSATELGQWKQLDALDTDAANLAVAGASGMVRAWCGGWSISQETVTGAVLDGPGSRSLWLPTLRLTAVSSVAVNGETLTVGTQYDWTGYGKLIHRGCWPNTPRSITITYTHGWNPVPDEVKTATLIMAGMLYDNPDLLASYSEAWGPFNESRNYGGSGAGLPVPVAEMLGRYQLEHVG</sequence>
<reference evidence="1 2" key="1">
    <citation type="submission" date="2018-06" db="EMBL/GenBank/DDBJ databases">
        <title>Genomic Encyclopedia of Type Strains, Phase IV (KMG-IV): sequencing the most valuable type-strain genomes for metagenomic binning, comparative biology and taxonomic classification.</title>
        <authorList>
            <person name="Goeker M."/>
        </authorList>
    </citation>
    <scope>NUCLEOTIDE SEQUENCE [LARGE SCALE GENOMIC DNA]</scope>
    <source>
        <strain evidence="1 2">DSM 44599</strain>
    </source>
</reference>
<gene>
    <name evidence="1" type="ORF">DFR74_12527</name>
</gene>
<dbReference type="STRING" id="1210090.GCA_001613185_02439"/>
<dbReference type="EMBL" id="QNRE01000025">
    <property type="protein sequence ID" value="RBO82072.1"/>
    <property type="molecule type" value="Genomic_DNA"/>
</dbReference>